<evidence type="ECO:0000256" key="3">
    <source>
        <dbReference type="ARBA" id="ARBA00023002"/>
    </source>
</evidence>
<sequence>MIRSVNPATGEELAAFEQPGAAEIDRAVDAAVRAQVRWGDLPVAERARLLTAAARVLRKNVGTYAELITNEMGKPIIEAEAEVEKCAVTCDFYAENAARFLGEESVSTAATESYIAYEPVGVVLALMPWNFPFFQVFRFAAPALASGNAVILKHAENVPQCALAVADVLKEAGAPVGLFQTLLIGPDPVHKLIADPRIAAVTFTGSSRVGSIIGAQAGTEIKKQVLELGGSDPFIVLDDADVDAAIETAIRARNLNAGQSCISAKRFILHSAIADRFTEGFVAGVSKLKIGNPLDRATQIGPMARADLRASIDRQVKASVQEGAKILVGGAPVDGAGFFYQPTVLTNIKPDSTAFREETFGPAAALIRVGSLDEAIDLANRTEYGLGAALWTADIGRAKKIAPRIKSGSLFVNGMVSSDPRLPFGGVKRSGYGRELGVHGMREFTNIRTVWIGPATTPLSNLSE</sequence>
<feature type="domain" description="Aldehyde dehydrogenase" evidence="4">
    <location>
        <begin position="2"/>
        <end position="450"/>
    </location>
</feature>
<dbReference type="FunFam" id="3.40.309.10:FF:000010">
    <property type="entry name" value="Gamma-aminobutyraldehyde dehydrogenase"/>
    <property type="match status" value="1"/>
</dbReference>
<evidence type="ECO:0000313" key="6">
    <source>
        <dbReference type="Proteomes" id="UP000515317"/>
    </source>
</evidence>
<dbReference type="InterPro" id="IPR015590">
    <property type="entry name" value="Aldehyde_DH_dom"/>
</dbReference>
<reference evidence="5 6" key="1">
    <citation type="submission" date="2020-08" db="EMBL/GenBank/DDBJ databases">
        <title>Genome sequence of Rhizobiales bacterium strain IZ6.</title>
        <authorList>
            <person name="Nakai R."/>
            <person name="Naganuma T."/>
        </authorList>
    </citation>
    <scope>NUCLEOTIDE SEQUENCE [LARGE SCALE GENOMIC DNA]</scope>
    <source>
        <strain evidence="5 6">IZ6</strain>
    </source>
</reference>
<dbReference type="Pfam" id="PF00171">
    <property type="entry name" value="Aldedh"/>
    <property type="match status" value="1"/>
</dbReference>
<evidence type="ECO:0000259" key="4">
    <source>
        <dbReference type="Pfam" id="PF00171"/>
    </source>
</evidence>
<dbReference type="AlphaFoldDB" id="A0A6S6QQB3"/>
<dbReference type="InterPro" id="IPR047110">
    <property type="entry name" value="GABD/Sad-like"/>
</dbReference>
<dbReference type="CDD" id="cd07100">
    <property type="entry name" value="ALDH_SSADH1_GabD1"/>
    <property type="match status" value="1"/>
</dbReference>
<dbReference type="FunFam" id="3.40.605.10:FF:000012">
    <property type="entry name" value="NAD-dependent succinate-semialdehyde dehydrogenase"/>
    <property type="match status" value="1"/>
</dbReference>
<evidence type="ECO:0000256" key="2">
    <source>
        <dbReference type="ARBA" id="ARBA00022857"/>
    </source>
</evidence>
<dbReference type="Gene3D" id="3.40.309.10">
    <property type="entry name" value="Aldehyde Dehydrogenase, Chain A, domain 2"/>
    <property type="match status" value="1"/>
</dbReference>
<keyword evidence="6" id="KW-1185">Reference proteome</keyword>
<dbReference type="Proteomes" id="UP000515317">
    <property type="component" value="Chromosome"/>
</dbReference>
<dbReference type="InterPro" id="IPR016161">
    <property type="entry name" value="Ald_DH/histidinol_DH"/>
</dbReference>
<comment type="similarity">
    <text evidence="1">Belongs to the aldehyde dehydrogenase family.</text>
</comment>
<keyword evidence="3" id="KW-0560">Oxidoreductase</keyword>
<dbReference type="KEGG" id="tso:IZ6_06800"/>
<name>A0A6S6QQB3_9HYPH</name>
<dbReference type="GO" id="GO:0004777">
    <property type="term" value="F:succinate-semialdehyde dehydrogenase (NAD+) activity"/>
    <property type="evidence" value="ECO:0007669"/>
    <property type="project" value="TreeGrafter"/>
</dbReference>
<gene>
    <name evidence="5" type="ORF">IZ6_06800</name>
</gene>
<dbReference type="EMBL" id="AP023361">
    <property type="protein sequence ID" value="BCJ89945.1"/>
    <property type="molecule type" value="Genomic_DNA"/>
</dbReference>
<dbReference type="PANTHER" id="PTHR43217:SF1">
    <property type="entry name" value="SUCCINATE SEMIALDEHYDE DEHYDROGENASE [NAD(P)+] SAD"/>
    <property type="match status" value="1"/>
</dbReference>
<organism evidence="5 6">
    <name type="scientific">Terrihabitans soli</name>
    <dbReference type="NCBI Taxonomy" id="708113"/>
    <lineage>
        <taxon>Bacteria</taxon>
        <taxon>Pseudomonadati</taxon>
        <taxon>Pseudomonadota</taxon>
        <taxon>Alphaproteobacteria</taxon>
        <taxon>Hyphomicrobiales</taxon>
        <taxon>Terrihabitans</taxon>
    </lineage>
</organism>
<dbReference type="Gene3D" id="3.40.605.10">
    <property type="entry name" value="Aldehyde Dehydrogenase, Chain A, domain 1"/>
    <property type="match status" value="1"/>
</dbReference>
<dbReference type="InterPro" id="IPR044148">
    <property type="entry name" value="ALDH_GabD1-like"/>
</dbReference>
<dbReference type="RefSeq" id="WP_222876614.1">
    <property type="nucleotide sequence ID" value="NZ_AP023361.1"/>
</dbReference>
<accession>A0A6S6QQB3</accession>
<dbReference type="InterPro" id="IPR016163">
    <property type="entry name" value="Ald_DH_C"/>
</dbReference>
<dbReference type="GO" id="GO:0004030">
    <property type="term" value="F:aldehyde dehydrogenase [NAD(P)+] activity"/>
    <property type="evidence" value="ECO:0007669"/>
    <property type="project" value="InterPro"/>
</dbReference>
<protein>
    <submittedName>
        <fullName evidence="5">Succinate-semialdehyde dehydrogenase</fullName>
    </submittedName>
</protein>
<proteinExistence type="inferred from homology"/>
<evidence type="ECO:0000313" key="5">
    <source>
        <dbReference type="EMBL" id="BCJ89945.1"/>
    </source>
</evidence>
<evidence type="ECO:0000256" key="1">
    <source>
        <dbReference type="ARBA" id="ARBA00009986"/>
    </source>
</evidence>
<dbReference type="PANTHER" id="PTHR43217">
    <property type="entry name" value="SUCCINATE SEMIALDEHYDE DEHYDROGENASE [NAD(P)+] SAD"/>
    <property type="match status" value="1"/>
</dbReference>
<dbReference type="SUPFAM" id="SSF53720">
    <property type="entry name" value="ALDH-like"/>
    <property type="match status" value="1"/>
</dbReference>
<dbReference type="InterPro" id="IPR016162">
    <property type="entry name" value="Ald_DH_N"/>
</dbReference>
<keyword evidence="2" id="KW-0521">NADP</keyword>